<reference evidence="3" key="1">
    <citation type="submission" date="2020-11" db="EMBL/GenBank/DDBJ databases">
        <authorList>
            <person name="Tran Van P."/>
        </authorList>
    </citation>
    <scope>NUCLEOTIDE SEQUENCE</scope>
</reference>
<feature type="transmembrane region" description="Helical" evidence="2">
    <location>
        <begin position="84"/>
        <end position="107"/>
    </location>
</feature>
<keyword evidence="2" id="KW-0472">Membrane</keyword>
<evidence type="ECO:0000313" key="3">
    <source>
        <dbReference type="EMBL" id="CAD7196600.1"/>
    </source>
</evidence>
<evidence type="ECO:0000256" key="1">
    <source>
        <dbReference type="SAM" id="MobiDB-lite"/>
    </source>
</evidence>
<evidence type="ECO:0000256" key="2">
    <source>
        <dbReference type="SAM" id="Phobius"/>
    </source>
</evidence>
<proteinExistence type="predicted"/>
<organism evidence="3">
    <name type="scientific">Timema douglasi</name>
    <name type="common">Walking stick</name>
    <dbReference type="NCBI Taxonomy" id="61478"/>
    <lineage>
        <taxon>Eukaryota</taxon>
        <taxon>Metazoa</taxon>
        <taxon>Ecdysozoa</taxon>
        <taxon>Arthropoda</taxon>
        <taxon>Hexapoda</taxon>
        <taxon>Insecta</taxon>
        <taxon>Pterygota</taxon>
        <taxon>Neoptera</taxon>
        <taxon>Polyneoptera</taxon>
        <taxon>Phasmatodea</taxon>
        <taxon>Timematodea</taxon>
        <taxon>Timematoidea</taxon>
        <taxon>Timematidae</taxon>
        <taxon>Timema</taxon>
    </lineage>
</organism>
<name>A0A7R8VGL9_TIMDO</name>
<dbReference type="EMBL" id="OA565240">
    <property type="protein sequence ID" value="CAD7196600.1"/>
    <property type="molecule type" value="Genomic_DNA"/>
</dbReference>
<feature type="compositionally biased region" description="Basic and acidic residues" evidence="1">
    <location>
        <begin position="18"/>
        <end position="38"/>
    </location>
</feature>
<keyword evidence="2" id="KW-0812">Transmembrane</keyword>
<accession>A0A7R8VGL9</accession>
<keyword evidence="2" id="KW-1133">Transmembrane helix</keyword>
<dbReference type="AlphaFoldDB" id="A0A7R8VGL9"/>
<protein>
    <submittedName>
        <fullName evidence="3">Uncharacterized protein</fullName>
    </submittedName>
</protein>
<feature type="compositionally biased region" description="Polar residues" evidence="1">
    <location>
        <begin position="1"/>
        <end position="17"/>
    </location>
</feature>
<gene>
    <name evidence="3" type="ORF">TDIB3V08_LOCUS2941</name>
</gene>
<sequence length="500" mass="56404">MKLVSQSKQHLPNFTNRTSERKRTSTHDNNIETSKSDDPSAAFCHYAPPPVSRTTWTSRKAMQQVYLPLVGFILTRISKDYDAYCLDISFIIIIVIPIFVIFVHVLYKQVHLATEVANQTHTCVKLAALQCCHHSPHTWLRGHPRHRIHGYIHNVSPRLCTGQHRGHPCTGRVMSVDVNGVATLYKEVMAVSKSRNLLLSVECIEAIKLAIDQIGSQIGTVGIRTLQTKTSFVRPLVQNSIHIDMLEAHRNLLREVVAKERQDSQCVEWKHADVEESCASEGRTASSGRENILMLLVGTCIIVLSQPDEVVCHSETLSFKMCVCVCLVLYLNNFHSSLTKKQYTPLSSTHRTLTSMPSLPKFYLRVRREHEGGSLQASSPWRAEWMAHSQELCRCFLHLVGYLGSLTSEKELTLTPLTLNSRRALFILDAAADKSPEWDITFTNRSSVVTLHCMADPWGLILSWVMPSSGSVIPSATRICDCTKSILIRRIQKNNNYDLH</sequence>
<feature type="region of interest" description="Disordered" evidence="1">
    <location>
        <begin position="1"/>
        <end position="41"/>
    </location>
</feature>